<sequence length="1695" mass="185038">MKLPNVKKVGIGFLVLVVIIQAAWIFKDYIPKLQTPSGNEQQVSGFQLTSIDLSENAGESPGYSSIYANLSFTQPVSPEDLLAHVRLVDESDDKELSLQVTTSWSSRSLAVRSEDVKKSIKGKRYKLLVDAKLRQAGSDAELGQACFKEITLIQNPVLTFKEGRAESSTSGGTLWLAFSTPMAPATAKSFLNVGPNVDYSLSSSGKELVVMGNFKPGKTYMVTMRSGLTAADGAVLKSDVKGTVVMPDLKASVDFVGSGIFLPLSIPHKAAMVVEAVNTSKAVLQIDRVFPNNLFSMLSHYGQRIFDDDWIYEEIPQSLGGKVYEKEITFPEKKNQIIRVPVKLDYDLSRKGNGLYRLSLSTHDDKVTKRWALITDIGLVAKRDKTHFTVWAVSNKTLKPISGIYIDLISDKNQKLAQKLTNAQGVAKLKLPQDSPKGTPYLIVAKNNTGDFSFLLPSRFRVDTAGLDVAGATISSTGVRGYIYGERTLYRPGEVLKAVAVVRNDDFSIPSNMPLVLSQKDPKGREIRKIKLTADAHGISDINIPVPEFALTGGYSLSLSVGEKVVGTYEFNVEEFIPDRIKVEIETGVEAFEPGQSISAEVKSHYLFGPPAANLPVSTRAVLKAIPFTSSKYPGYSFGDSDRTFQPQEFYAKESSLDGAGNGSFSIQIPNKLMPPSALEAVIYGRVSENGGRGVTARKRVLVHPYSYYLGVKNLERNGFEYGKPVKFDFVAVSKDGTPVEFDELQAELYKNRWRTVVRRTPSGEYRYQSVNDPKLIESIKVPSGVGKQIVEFTPPTYGSYTMKILSPTTGAAAGTNFYCGGWGYSPWALENPARIELALDKEQYDAGDIAVVQLRAPFSGRVIVSIEGENVLESKVVELEGNTGEVRFPVKKEYVPNVYVTALLMRKASDITEGSVGRAFGAVPLLVDNKSNKIDLHVSAPSEVRPESDFMVEIEAEPGAIVTVAAVDEGIMQLAGSKDPDPFDYFYARRALGVDSFDTFAMLYPDMAKILGKIEVGGDMAMKAESQFMRTEGIRRVKPVSFWSGPLVADKDGIVRYAMTLPDFQGALRVVAVAADGKRFGQARTMTLVRSPLAVTPTLPRFLSPGDSIEMPVTVRNDIGNKAAVSVEIVAEGAVEISGDYPKDLQLEDGEEKTLYIPLLARFGAGGAAKITVRASTSNESRRVVTELPVRPAVPYRRELAFGAFSEGSGQLVASPEGYMPGTVTRSVALSRLPMARFTGKLEYLLGYPYGCAEQTTSKAFPLIRFGDLAKAFAPHLINKQGPARTVQAAITRLRTMQTNNGGFAYWPGEDSPRPWVSAYVTHFLLEGEQAGFVSGMSVRALDYMGQLSNERSDLDTTAYALYNLSKAGRPNRGAMDELRDKHMKKLSATARVLLACAYSLAGDVDSFNLLLVDLPGVSSGRYWGDMRSDLSEYALMLMVLADAHPGDSLVPELTAKVSQLMEGYYWTTTLENGLTFSALGKMAGNAGPLSGQLVSGKSEYAFLDEMAFTEDAIPGDAPIMAEFSTGDSPVYWSVTSRGIPTPGSLKPISEGLSVERFFLDRDGAPLDLSNVQQGDLVIMRTRIKATERNVKDTVVQLLLPAGLEVENARLATTESAAFIEGNEKTISGHQDLRDDRILFFTDVYKDAWRVGYTQLRAVTPGVYNLPPVQAEAMYDPSIKALGELGKMTVTRKE</sequence>
<dbReference type="InterPro" id="IPR051802">
    <property type="entry name" value="YfhM-like"/>
</dbReference>
<dbReference type="Pfam" id="PF17962">
    <property type="entry name" value="bMG6"/>
    <property type="match status" value="1"/>
</dbReference>
<feature type="domain" description="Alpha-2-macroglobulin bait region" evidence="3">
    <location>
        <begin position="836"/>
        <end position="975"/>
    </location>
</feature>
<dbReference type="Pfam" id="PF17973">
    <property type="entry name" value="bMG10"/>
    <property type="match status" value="1"/>
</dbReference>
<dbReference type="PANTHER" id="PTHR40094">
    <property type="entry name" value="ALPHA-2-MACROGLOBULIN HOMOLOG"/>
    <property type="match status" value="1"/>
</dbReference>
<dbReference type="InterPro" id="IPR002890">
    <property type="entry name" value="MG2"/>
</dbReference>
<organism evidence="5 6">
    <name type="scientific">Pseudodesulfovibrio sediminis</name>
    <dbReference type="NCBI Taxonomy" id="2810563"/>
    <lineage>
        <taxon>Bacteria</taxon>
        <taxon>Pseudomonadati</taxon>
        <taxon>Thermodesulfobacteriota</taxon>
        <taxon>Desulfovibrionia</taxon>
        <taxon>Desulfovibrionales</taxon>
        <taxon>Desulfovibrionaceae</taxon>
    </lineage>
</organism>
<comment type="similarity">
    <text evidence="1">Belongs to the protease inhibitor I39 (alpha-2-macroglobulin) family. Bacterial alpha-2-macroglobulin subfamily.</text>
</comment>
<dbReference type="InterPro" id="IPR001599">
    <property type="entry name" value="Macroglobln_a2"/>
</dbReference>
<accession>A0ABN6EWR5</accession>
<dbReference type="RefSeq" id="WP_229591442.1">
    <property type="nucleotide sequence ID" value="NZ_AP024485.1"/>
</dbReference>
<dbReference type="SMART" id="SM01360">
    <property type="entry name" value="A2M"/>
    <property type="match status" value="1"/>
</dbReference>
<keyword evidence="6" id="KW-1185">Reference proteome</keyword>
<dbReference type="Gene3D" id="1.50.10.20">
    <property type="match status" value="1"/>
</dbReference>
<dbReference type="SMART" id="SM01359">
    <property type="entry name" value="A2M_N_2"/>
    <property type="match status" value="1"/>
</dbReference>
<name>A0ABN6EWR5_9BACT</name>
<dbReference type="Pfam" id="PF07703">
    <property type="entry name" value="A2M_BRD"/>
    <property type="match status" value="1"/>
</dbReference>
<evidence type="ECO:0000259" key="4">
    <source>
        <dbReference type="SMART" id="SM01360"/>
    </source>
</evidence>
<proteinExistence type="inferred from homology"/>
<evidence type="ECO:0000313" key="5">
    <source>
        <dbReference type="EMBL" id="BCS89471.1"/>
    </source>
</evidence>
<dbReference type="Pfam" id="PF01835">
    <property type="entry name" value="MG2"/>
    <property type="match status" value="1"/>
</dbReference>
<dbReference type="InterPro" id="IPR041462">
    <property type="entry name" value="Bact_A2M_MG6"/>
</dbReference>
<dbReference type="SUPFAM" id="SSF48239">
    <property type="entry name" value="Terpenoid cyclases/Protein prenyltransferases"/>
    <property type="match status" value="1"/>
</dbReference>
<evidence type="ECO:0000256" key="1">
    <source>
        <dbReference type="ARBA" id="ARBA00010556"/>
    </source>
</evidence>
<evidence type="ECO:0000256" key="2">
    <source>
        <dbReference type="ARBA" id="ARBA00022729"/>
    </source>
</evidence>
<dbReference type="PANTHER" id="PTHR40094:SF1">
    <property type="entry name" value="UBIQUITIN DOMAIN-CONTAINING PROTEIN"/>
    <property type="match status" value="1"/>
</dbReference>
<dbReference type="EMBL" id="AP024485">
    <property type="protein sequence ID" value="BCS89471.1"/>
    <property type="molecule type" value="Genomic_DNA"/>
</dbReference>
<keyword evidence="2" id="KW-0732">Signal</keyword>
<dbReference type="Proteomes" id="UP001053296">
    <property type="component" value="Chromosome"/>
</dbReference>
<dbReference type="Pfam" id="PF17972">
    <property type="entry name" value="bMG5"/>
    <property type="match status" value="1"/>
</dbReference>
<dbReference type="CDD" id="cd02891">
    <property type="entry name" value="A2M_like"/>
    <property type="match status" value="1"/>
</dbReference>
<protein>
    <submittedName>
        <fullName evidence="5">Membrane protein</fullName>
    </submittedName>
</protein>
<dbReference type="InterPro" id="IPR047565">
    <property type="entry name" value="Alpha-macroglob_thiol-ester_cl"/>
</dbReference>
<dbReference type="InterPro" id="IPR041203">
    <property type="entry name" value="Bact_A2M_MG5"/>
</dbReference>
<reference evidence="5" key="1">
    <citation type="journal article" date="2022" name="Arch. Microbiol.">
        <title>Pseudodesulfovibrio sediminis sp. nov., a mesophilic and neutrophilic sulfate-reducing bacterium isolated from sediment of a brackish lake.</title>
        <authorList>
            <person name="Takahashi A."/>
            <person name="Kojima H."/>
            <person name="Watanabe M."/>
            <person name="Fukui M."/>
        </authorList>
    </citation>
    <scope>NUCLEOTIDE SEQUENCE</scope>
    <source>
        <strain evidence="5">SF6</strain>
    </source>
</reference>
<evidence type="ECO:0000313" key="6">
    <source>
        <dbReference type="Proteomes" id="UP001053296"/>
    </source>
</evidence>
<dbReference type="InterPro" id="IPR011625">
    <property type="entry name" value="A2M_N_BRD"/>
</dbReference>
<dbReference type="InterPro" id="IPR041246">
    <property type="entry name" value="Bact_MG10"/>
</dbReference>
<dbReference type="InterPro" id="IPR008930">
    <property type="entry name" value="Terpenoid_cyclase/PrenylTrfase"/>
</dbReference>
<gene>
    <name evidence="5" type="ORF">PSDVSF_27130</name>
</gene>
<dbReference type="Pfam" id="PF00207">
    <property type="entry name" value="A2M"/>
    <property type="match status" value="1"/>
</dbReference>
<evidence type="ECO:0000259" key="3">
    <source>
        <dbReference type="SMART" id="SM01359"/>
    </source>
</evidence>
<dbReference type="SMART" id="SM01419">
    <property type="entry name" value="Thiol-ester_cl"/>
    <property type="match status" value="1"/>
</dbReference>
<dbReference type="Pfam" id="PF11974">
    <property type="entry name" value="bMG3"/>
    <property type="match status" value="1"/>
</dbReference>
<feature type="domain" description="Alpha-2-macroglobulin" evidence="4">
    <location>
        <begin position="1042"/>
        <end position="1130"/>
    </location>
</feature>
<dbReference type="Gene3D" id="2.60.40.1930">
    <property type="match status" value="1"/>
</dbReference>
<dbReference type="InterPro" id="IPR021868">
    <property type="entry name" value="Alpha_2_Macroglob_MG3"/>
</dbReference>